<evidence type="ECO:0000313" key="3">
    <source>
        <dbReference type="EMBL" id="GLL03391.1"/>
    </source>
</evidence>
<organism evidence="3 4">
    <name type="scientific">Dactylosporangium matsuzakiense</name>
    <dbReference type="NCBI Taxonomy" id="53360"/>
    <lineage>
        <taxon>Bacteria</taxon>
        <taxon>Bacillati</taxon>
        <taxon>Actinomycetota</taxon>
        <taxon>Actinomycetes</taxon>
        <taxon>Micromonosporales</taxon>
        <taxon>Micromonosporaceae</taxon>
        <taxon>Dactylosporangium</taxon>
    </lineage>
</organism>
<proteinExistence type="predicted"/>
<evidence type="ECO:0000259" key="2">
    <source>
        <dbReference type="Pfam" id="PF07228"/>
    </source>
</evidence>
<feature type="domain" description="PPM-type phosphatase" evidence="2">
    <location>
        <begin position="1"/>
        <end position="108"/>
    </location>
</feature>
<dbReference type="GO" id="GO:0016791">
    <property type="term" value="F:phosphatase activity"/>
    <property type="evidence" value="ECO:0007669"/>
    <property type="project" value="TreeGrafter"/>
</dbReference>
<gene>
    <name evidence="3" type="ORF">GCM10017581_051360</name>
</gene>
<evidence type="ECO:0000313" key="4">
    <source>
        <dbReference type="Proteomes" id="UP001143480"/>
    </source>
</evidence>
<dbReference type="InterPro" id="IPR052016">
    <property type="entry name" value="Bact_Sigma-Reg"/>
</dbReference>
<dbReference type="Pfam" id="PF07228">
    <property type="entry name" value="SpoIIE"/>
    <property type="match status" value="1"/>
</dbReference>
<dbReference type="PANTHER" id="PTHR43156">
    <property type="entry name" value="STAGE II SPORULATION PROTEIN E-RELATED"/>
    <property type="match status" value="1"/>
</dbReference>
<dbReference type="AlphaFoldDB" id="A0A9W6KJV4"/>
<protein>
    <recommendedName>
        <fullName evidence="2">PPM-type phosphatase domain-containing protein</fullName>
    </recommendedName>
</protein>
<sequence>MGDVSGKGTEAAKVTALARYTLRADAGEHLSPAAVLGRLNAAMLAQRAARLLTAVQVTFRATANGLTGRLCLAGHPPALIRRADGRVEPVGISGTILGEFADVFLADVRFRSEV</sequence>
<dbReference type="RefSeq" id="WP_261961453.1">
    <property type="nucleotide sequence ID" value="NZ_BAAAXA010000001.1"/>
</dbReference>
<reference evidence="3" key="2">
    <citation type="submission" date="2023-01" db="EMBL/GenBank/DDBJ databases">
        <authorList>
            <person name="Sun Q."/>
            <person name="Evtushenko L."/>
        </authorList>
    </citation>
    <scope>NUCLEOTIDE SEQUENCE</scope>
    <source>
        <strain evidence="3">VKM Ac-1321</strain>
    </source>
</reference>
<dbReference type="Proteomes" id="UP001143480">
    <property type="component" value="Unassembled WGS sequence"/>
</dbReference>
<reference evidence="3" key="1">
    <citation type="journal article" date="2014" name="Int. J. Syst. Evol. Microbiol.">
        <title>Complete genome sequence of Corynebacterium casei LMG S-19264T (=DSM 44701T), isolated from a smear-ripened cheese.</title>
        <authorList>
            <consortium name="US DOE Joint Genome Institute (JGI-PGF)"/>
            <person name="Walter F."/>
            <person name="Albersmeier A."/>
            <person name="Kalinowski J."/>
            <person name="Ruckert C."/>
        </authorList>
    </citation>
    <scope>NUCLEOTIDE SEQUENCE</scope>
    <source>
        <strain evidence="3">VKM Ac-1321</strain>
    </source>
</reference>
<name>A0A9W6KJV4_9ACTN</name>
<evidence type="ECO:0000256" key="1">
    <source>
        <dbReference type="ARBA" id="ARBA00022801"/>
    </source>
</evidence>
<comment type="caution">
    <text evidence="3">The sequence shown here is derived from an EMBL/GenBank/DDBJ whole genome shotgun (WGS) entry which is preliminary data.</text>
</comment>
<accession>A0A9W6KJV4</accession>
<keyword evidence="1" id="KW-0378">Hydrolase</keyword>
<dbReference type="Gene3D" id="3.60.40.10">
    <property type="entry name" value="PPM-type phosphatase domain"/>
    <property type="match status" value="1"/>
</dbReference>
<keyword evidence="4" id="KW-1185">Reference proteome</keyword>
<dbReference type="PANTHER" id="PTHR43156:SF2">
    <property type="entry name" value="STAGE II SPORULATION PROTEIN E"/>
    <property type="match status" value="1"/>
</dbReference>
<dbReference type="InterPro" id="IPR036457">
    <property type="entry name" value="PPM-type-like_dom_sf"/>
</dbReference>
<dbReference type="InterPro" id="IPR001932">
    <property type="entry name" value="PPM-type_phosphatase-like_dom"/>
</dbReference>
<dbReference type="EMBL" id="BSFP01000033">
    <property type="protein sequence ID" value="GLL03391.1"/>
    <property type="molecule type" value="Genomic_DNA"/>
</dbReference>